<dbReference type="SMART" id="SM00356">
    <property type="entry name" value="ZnF_C3H1"/>
    <property type="match status" value="2"/>
</dbReference>
<evidence type="ECO:0000259" key="11">
    <source>
        <dbReference type="PROSITE" id="PS50103"/>
    </source>
</evidence>
<name>A0ABQ7JFD8_9APIC</name>
<feature type="compositionally biased region" description="Basic and acidic residues" evidence="10">
    <location>
        <begin position="102"/>
        <end position="115"/>
    </location>
</feature>
<dbReference type="PANTHER" id="PTHR14738:SF29">
    <property type="entry name" value="ZINC FINGER CCCH DOMAIN-CONTAINING PROTEIN 14"/>
    <property type="match status" value="1"/>
</dbReference>
<accession>A0ABQ7JFD8</accession>
<feature type="zinc finger region" description="C3H1-type" evidence="9">
    <location>
        <begin position="455"/>
        <end position="480"/>
    </location>
</feature>
<feature type="region of interest" description="Disordered" evidence="10">
    <location>
        <begin position="568"/>
        <end position="593"/>
    </location>
</feature>
<feature type="compositionally biased region" description="Basic and acidic residues" evidence="10">
    <location>
        <begin position="140"/>
        <end position="149"/>
    </location>
</feature>
<evidence type="ECO:0000313" key="12">
    <source>
        <dbReference type="EMBL" id="KAF8822725.1"/>
    </source>
</evidence>
<comment type="caution">
    <text evidence="12">The sequence shown here is derived from an EMBL/GenBank/DDBJ whole genome shotgun (WGS) entry which is preliminary data.</text>
</comment>
<evidence type="ECO:0000256" key="7">
    <source>
        <dbReference type="ARBA" id="ARBA00022833"/>
    </source>
</evidence>
<keyword evidence="7 9" id="KW-0862">Zinc</keyword>
<evidence type="ECO:0000256" key="2">
    <source>
        <dbReference type="ARBA" id="ARBA00008423"/>
    </source>
</evidence>
<evidence type="ECO:0000313" key="13">
    <source>
        <dbReference type="Proteomes" id="UP000823046"/>
    </source>
</evidence>
<protein>
    <recommendedName>
        <fullName evidence="11">C3H1-type domain-containing protein</fullName>
    </recommendedName>
</protein>
<dbReference type="InterPro" id="IPR036483">
    <property type="entry name" value="PWI_dom_sf"/>
</dbReference>
<keyword evidence="3" id="KW-0507">mRNA processing</keyword>
<feature type="region of interest" description="Disordered" evidence="10">
    <location>
        <begin position="249"/>
        <end position="292"/>
    </location>
</feature>
<keyword evidence="13" id="KW-1185">Reference proteome</keyword>
<dbReference type="PROSITE" id="PS50103">
    <property type="entry name" value="ZF_C3H1"/>
    <property type="match status" value="1"/>
</dbReference>
<dbReference type="InterPro" id="IPR000571">
    <property type="entry name" value="Znf_CCCH"/>
</dbReference>
<keyword evidence="6 9" id="KW-0863">Zinc-finger</keyword>
<evidence type="ECO:0000256" key="9">
    <source>
        <dbReference type="PROSITE-ProRule" id="PRU00723"/>
    </source>
</evidence>
<reference evidence="12 13" key="1">
    <citation type="journal article" date="2020" name="bioRxiv">
        <title>Metabolic contributions of an alphaproteobacterial endosymbiont in the apicomplexan Cardiosporidium cionae.</title>
        <authorList>
            <person name="Hunter E.S."/>
            <person name="Paight C.J."/>
            <person name="Lane C.E."/>
        </authorList>
    </citation>
    <scope>NUCLEOTIDE SEQUENCE [LARGE SCALE GENOMIC DNA]</scope>
    <source>
        <strain evidence="12">ESH_2018</strain>
    </source>
</reference>
<keyword evidence="8" id="KW-0539">Nucleus</keyword>
<evidence type="ECO:0000256" key="3">
    <source>
        <dbReference type="ARBA" id="ARBA00022664"/>
    </source>
</evidence>
<comment type="similarity">
    <text evidence="2">Belongs to the ZC3H14 family.</text>
</comment>
<dbReference type="Pfam" id="PF01480">
    <property type="entry name" value="PWI"/>
    <property type="match status" value="1"/>
</dbReference>
<dbReference type="InterPro" id="IPR040366">
    <property type="entry name" value="Nab2/ZC3H14"/>
</dbReference>
<proteinExistence type="inferred from homology"/>
<dbReference type="InterPro" id="IPR002483">
    <property type="entry name" value="PWI_dom"/>
</dbReference>
<dbReference type="Pfam" id="PF14608">
    <property type="entry name" value="zf-CCCH_2"/>
    <property type="match status" value="3"/>
</dbReference>
<gene>
    <name evidence="12" type="ORF">IE077_002889</name>
</gene>
<evidence type="ECO:0000256" key="8">
    <source>
        <dbReference type="ARBA" id="ARBA00023242"/>
    </source>
</evidence>
<organism evidence="12 13">
    <name type="scientific">Cardiosporidium cionae</name>
    <dbReference type="NCBI Taxonomy" id="476202"/>
    <lineage>
        <taxon>Eukaryota</taxon>
        <taxon>Sar</taxon>
        <taxon>Alveolata</taxon>
        <taxon>Apicomplexa</taxon>
        <taxon>Aconoidasida</taxon>
        <taxon>Nephromycida</taxon>
        <taxon>Cardiosporidium</taxon>
    </lineage>
</organism>
<sequence>MDSADTSSLPPTQVLLNTITEKLRSVLGIDDVDILTEYIMHLLSHKRATSEYMCKELREFLGEQAESFVQWVLELVNSQQRDAVLSPSPVDMPLPAVDESTDEKRTEKKTEEAPKADLMGTQVFGKKEQESQKPRPLSVEARRREDQRSRMFSLAVKQAALTTSTPVTLGKRTSASLPVSTTPAAISTTNIKRRRMEGSTEKHIGQEGRLVSWKVHAEHSQALPVMRKAKDSSQRAASRSVLSELHLKEVEGTECSNGTEAAPQTRAEAGPTKEVSSIRLTPHTDSLDTPEANSGRVRLVEHTKATSIKTEVSNKNTTTVTLKEKSKAVLTPSARFLSNHAMDVSRNESFIPYPSEIPPVFRTQTTPSFPYETTVPSHGSFSQSMGVLPSDASLYPPHVLTKQFPAPPTHSPFVFAAGQPMQTPELTDESPLETTKWTSAKLSLGETSPATFPFGKIRKRCVNWPNCTFGDNCRFIHPAEKCETWPNCPYGNECFYVHPEVPCKFGAKCYNAYCNYSHSEVTNTQGFTKTRSNGLFVNQTLSFLPTDGSNGKNGTDSSQIQFNKEVEKISDTMPSTPPSLKAQAHDLPTDAENSEYASFAPMLQLNSS</sequence>
<dbReference type="SUPFAM" id="SSF101233">
    <property type="entry name" value="PWI domain"/>
    <property type="match status" value="1"/>
</dbReference>
<dbReference type="PANTHER" id="PTHR14738">
    <property type="entry name" value="ZINC FINGER CCCH DOMAIN-CONTAINING PROTEIN 14"/>
    <property type="match status" value="1"/>
</dbReference>
<feature type="domain" description="C3H1-type" evidence="11">
    <location>
        <begin position="455"/>
        <end position="480"/>
    </location>
</feature>
<dbReference type="Gene3D" id="1.20.1390.10">
    <property type="entry name" value="PWI domain"/>
    <property type="match status" value="1"/>
</dbReference>
<evidence type="ECO:0000256" key="10">
    <source>
        <dbReference type="SAM" id="MobiDB-lite"/>
    </source>
</evidence>
<evidence type="ECO:0000256" key="6">
    <source>
        <dbReference type="ARBA" id="ARBA00022771"/>
    </source>
</evidence>
<keyword evidence="5" id="KW-0677">Repeat</keyword>
<evidence type="ECO:0000256" key="5">
    <source>
        <dbReference type="ARBA" id="ARBA00022737"/>
    </source>
</evidence>
<dbReference type="Gene3D" id="4.10.1000.40">
    <property type="match status" value="2"/>
</dbReference>
<dbReference type="Proteomes" id="UP000823046">
    <property type="component" value="Unassembled WGS sequence"/>
</dbReference>
<dbReference type="EMBL" id="JADAQX010000028">
    <property type="protein sequence ID" value="KAF8822725.1"/>
    <property type="molecule type" value="Genomic_DNA"/>
</dbReference>
<keyword evidence="4 9" id="KW-0479">Metal-binding</keyword>
<evidence type="ECO:0000256" key="1">
    <source>
        <dbReference type="ARBA" id="ARBA00004123"/>
    </source>
</evidence>
<comment type="subcellular location">
    <subcellularLocation>
        <location evidence="1">Nucleus</location>
    </subcellularLocation>
</comment>
<feature type="region of interest" description="Disordered" evidence="10">
    <location>
        <begin position="86"/>
        <end position="149"/>
    </location>
</feature>
<evidence type="ECO:0000256" key="4">
    <source>
        <dbReference type="ARBA" id="ARBA00022723"/>
    </source>
</evidence>